<dbReference type="InterPro" id="IPR001227">
    <property type="entry name" value="Ac_transferase_dom_sf"/>
</dbReference>
<gene>
    <name evidence="5" type="ORF">SAMN04489764_5327</name>
</gene>
<dbReference type="Pfam" id="PF14765">
    <property type="entry name" value="PS-DH"/>
    <property type="match status" value="1"/>
</dbReference>
<feature type="region of interest" description="C-terminal hotdog fold" evidence="2">
    <location>
        <begin position="299"/>
        <end position="438"/>
    </location>
</feature>
<dbReference type="InterPro" id="IPR014043">
    <property type="entry name" value="Acyl_transferase_dom"/>
</dbReference>
<dbReference type="EMBL" id="FNKK01000002">
    <property type="protein sequence ID" value="SDR33756.1"/>
    <property type="molecule type" value="Genomic_DNA"/>
</dbReference>
<dbReference type="InterPro" id="IPR050091">
    <property type="entry name" value="PKS_NRPS_Biosynth_Enz"/>
</dbReference>
<feature type="domain" description="PKS/mFAS DH" evidence="4">
    <location>
        <begin position="161"/>
        <end position="438"/>
    </location>
</feature>
<dbReference type="InterPro" id="IPR020807">
    <property type="entry name" value="PKS_DH"/>
</dbReference>
<evidence type="ECO:0000313" key="5">
    <source>
        <dbReference type="EMBL" id="SDR33756.1"/>
    </source>
</evidence>
<dbReference type="GO" id="GO:0004312">
    <property type="term" value="F:fatty acid synthase activity"/>
    <property type="evidence" value="ECO:0007669"/>
    <property type="project" value="TreeGrafter"/>
</dbReference>
<name>A0A1H1I8V3_9ACTN</name>
<feature type="region of interest" description="N-terminal hotdog fold" evidence="2">
    <location>
        <begin position="161"/>
        <end position="285"/>
    </location>
</feature>
<feature type="region of interest" description="Disordered" evidence="3">
    <location>
        <begin position="434"/>
        <end position="547"/>
    </location>
</feature>
<dbReference type="InterPro" id="IPR042104">
    <property type="entry name" value="PKS_dehydratase_sf"/>
</dbReference>
<dbReference type="InterPro" id="IPR049900">
    <property type="entry name" value="PKS_mFAS_DH"/>
</dbReference>
<dbReference type="InterPro" id="IPR049552">
    <property type="entry name" value="PKS_DH_N"/>
</dbReference>
<dbReference type="GO" id="GO:0006633">
    <property type="term" value="P:fatty acid biosynthetic process"/>
    <property type="evidence" value="ECO:0007669"/>
    <property type="project" value="TreeGrafter"/>
</dbReference>
<feature type="compositionally biased region" description="Pro residues" evidence="3">
    <location>
        <begin position="514"/>
        <end position="533"/>
    </location>
</feature>
<dbReference type="STRING" id="35622.SAMN04489764_5327"/>
<dbReference type="Proteomes" id="UP000217103">
    <property type="component" value="Unassembled WGS sequence"/>
</dbReference>
<evidence type="ECO:0000256" key="2">
    <source>
        <dbReference type="PROSITE-ProRule" id="PRU01363"/>
    </source>
</evidence>
<evidence type="ECO:0000259" key="4">
    <source>
        <dbReference type="PROSITE" id="PS52019"/>
    </source>
</evidence>
<dbReference type="PANTHER" id="PTHR43775">
    <property type="entry name" value="FATTY ACID SYNTHASE"/>
    <property type="match status" value="1"/>
</dbReference>
<proteinExistence type="predicted"/>
<dbReference type="Pfam" id="PF00698">
    <property type="entry name" value="Acyl_transf_1"/>
    <property type="match status" value="1"/>
</dbReference>
<evidence type="ECO:0000256" key="3">
    <source>
        <dbReference type="SAM" id="MobiDB-lite"/>
    </source>
</evidence>
<dbReference type="InterPro" id="IPR016035">
    <property type="entry name" value="Acyl_Trfase/lysoPLipase"/>
</dbReference>
<reference evidence="5 6" key="1">
    <citation type="submission" date="2016-10" db="EMBL/GenBank/DDBJ databases">
        <authorList>
            <person name="de Groot N.N."/>
        </authorList>
    </citation>
    <scope>NUCLEOTIDE SEQUENCE [LARGE SCALE GENOMIC DNA]</scope>
    <source>
        <strain evidence="5 6">DSM 43794</strain>
    </source>
</reference>
<organism evidence="5 6">
    <name type="scientific">Thermostaphylospora chromogena</name>
    <dbReference type="NCBI Taxonomy" id="35622"/>
    <lineage>
        <taxon>Bacteria</taxon>
        <taxon>Bacillati</taxon>
        <taxon>Actinomycetota</taxon>
        <taxon>Actinomycetes</taxon>
        <taxon>Streptosporangiales</taxon>
        <taxon>Thermomonosporaceae</taxon>
        <taxon>Thermostaphylospora</taxon>
    </lineage>
</organism>
<feature type="compositionally biased region" description="Low complexity" evidence="3">
    <location>
        <begin position="437"/>
        <end position="449"/>
    </location>
</feature>
<dbReference type="PANTHER" id="PTHR43775:SF51">
    <property type="entry name" value="INACTIVE PHENOLPHTHIOCEROL SYNTHESIS POLYKETIDE SYNTHASE TYPE I PKS1-RELATED"/>
    <property type="match status" value="1"/>
</dbReference>
<sequence length="608" mass="63985">MLAGVVSDVPRVPLLSTVDGEWVRGPLDGEYWYRNLRRPVRFDQAVRTLTESGYRAFVEVSPHPVLTSAIEHGVEATLGAEADGTVVAGTLHRDDGGLTRLITSAAELHVRGVDVDWAALLPGARRVELPTYAFQRKRYWLAPGPGDRADVSAAGLDPAAHPLLGAVVSLPGDGGLVLTGRLSLTEQPWLADHAVEGTALLPGAALVELALRAGAEVGCDVLDELVVEAPLPLPEHGGVRVRVHVEQAAADGRRPVSLHAAREDAGPDAWTRHARGFLSTAPSADIPPDVFGTWPPAGAEPSPLDDFYSAMAHAGYGYGPAFRGLRAAWRDGDAVYAEIALPEHIRADGDAYGLHPALLDAAMQATRLAIPDPDSESGVLLPFAWSGVRLHATGATAARVRITARGGGFAIELADPTSAPLLSIGSLVLRAATPGISRTPSSPTRSSTSAGNRSGHRPSLRDSPARPVRRSTTCSTSPMWPVPGRRRCARSSPVSPRRRRRGRRPAPVWCSPAPTSPIPPPPPSGDWPAPPSSNCPAGSSSSVPIRQGRRWCPRSVASGEPQARIQDGVVTVPRLSRAAPGGPVRFGDGTVLITGGTVCWVPPSPGIW</sequence>
<keyword evidence="1 5" id="KW-0808">Transferase</keyword>
<dbReference type="Gene3D" id="3.30.70.3290">
    <property type="match status" value="1"/>
</dbReference>
<feature type="active site" description="Proton donor; for dehydratase activity" evidence="2">
    <location>
        <position position="360"/>
    </location>
</feature>
<feature type="compositionally biased region" description="Low complexity" evidence="3">
    <location>
        <begin position="534"/>
        <end position="544"/>
    </location>
</feature>
<dbReference type="Gene3D" id="3.40.366.10">
    <property type="entry name" value="Malonyl-Coenzyme A Acyl Carrier Protein, domain 2"/>
    <property type="match status" value="1"/>
</dbReference>
<feature type="active site" description="Proton acceptor; for dehydratase activity" evidence="2">
    <location>
        <position position="193"/>
    </location>
</feature>
<dbReference type="SMART" id="SM00826">
    <property type="entry name" value="PKS_DH"/>
    <property type="match status" value="1"/>
</dbReference>
<protein>
    <submittedName>
        <fullName evidence="5">Acyl transferase domain-containing protein</fullName>
    </submittedName>
</protein>
<evidence type="ECO:0000256" key="1">
    <source>
        <dbReference type="ARBA" id="ARBA00022679"/>
    </source>
</evidence>
<dbReference type="PROSITE" id="PS52019">
    <property type="entry name" value="PKS_MFAS_DH"/>
    <property type="match status" value="1"/>
</dbReference>
<dbReference type="SUPFAM" id="SSF52151">
    <property type="entry name" value="FabD/lysophospholipase-like"/>
    <property type="match status" value="1"/>
</dbReference>
<keyword evidence="6" id="KW-1185">Reference proteome</keyword>
<dbReference type="AlphaFoldDB" id="A0A1H1I8V3"/>
<accession>A0A1H1I8V3</accession>
<dbReference type="InterPro" id="IPR049551">
    <property type="entry name" value="PKS_DH_C"/>
</dbReference>
<dbReference type="Gene3D" id="3.10.129.110">
    <property type="entry name" value="Polyketide synthase dehydratase"/>
    <property type="match status" value="1"/>
</dbReference>
<evidence type="ECO:0000313" key="6">
    <source>
        <dbReference type="Proteomes" id="UP000217103"/>
    </source>
</evidence>
<dbReference type="Pfam" id="PF21089">
    <property type="entry name" value="PKS_DH_N"/>
    <property type="match status" value="1"/>
</dbReference>